<name>A0AA35RGS3_GEOBA</name>
<evidence type="ECO:0000313" key="4">
    <source>
        <dbReference type="Proteomes" id="UP001174909"/>
    </source>
</evidence>
<proteinExistence type="predicted"/>
<evidence type="ECO:0000256" key="1">
    <source>
        <dbReference type="SAM" id="Coils"/>
    </source>
</evidence>
<keyword evidence="1" id="KW-0175">Coiled coil</keyword>
<feature type="region of interest" description="Disordered" evidence="2">
    <location>
        <begin position="279"/>
        <end position="303"/>
    </location>
</feature>
<keyword evidence="4" id="KW-1185">Reference proteome</keyword>
<dbReference type="Proteomes" id="UP001174909">
    <property type="component" value="Unassembled WGS sequence"/>
</dbReference>
<evidence type="ECO:0000256" key="2">
    <source>
        <dbReference type="SAM" id="MobiDB-lite"/>
    </source>
</evidence>
<accession>A0AA35RGS3</accession>
<sequence length="325" mass="37869">MTLEGGLQTELRRAQDIHKQALVVQREQLQTDFEGQLLAAHETIQTLQAELQRAGQREGVNIEEVMAKAAKEQAVKYEEMLREVHQAGVVALEAEREEERGRHQEEVERLREDFDTRLHQELEELTQSHKAEVGLLQQQYQTQLDSLTLSHQHNKAQAREAIEKSVRTSTEKEFQSRLQQLQNEHTTQLSKSPQVYGFYTTLNNWLQLPYFLNPQIDTALLIGCDILHRVVEEEGAERVAQVHQELERVKEELVEVREVVEEQRGVLREREEERERLSLQVQAAVSGERDREDQRDRQHREDTASLAILQKQLSALTNEKYIRPP</sequence>
<feature type="coiled-coil region" evidence="1">
    <location>
        <begin position="37"/>
        <end position="139"/>
    </location>
</feature>
<dbReference type="EMBL" id="CASHTH010001086">
    <property type="protein sequence ID" value="CAI8011195.1"/>
    <property type="molecule type" value="Genomic_DNA"/>
</dbReference>
<dbReference type="AlphaFoldDB" id="A0AA35RGS3"/>
<evidence type="ECO:0000313" key="3">
    <source>
        <dbReference type="EMBL" id="CAI8011195.1"/>
    </source>
</evidence>
<protein>
    <submittedName>
        <fullName evidence="3">Uncharacterized protein</fullName>
    </submittedName>
</protein>
<organism evidence="3 4">
    <name type="scientific">Geodia barretti</name>
    <name type="common">Barrett's horny sponge</name>
    <dbReference type="NCBI Taxonomy" id="519541"/>
    <lineage>
        <taxon>Eukaryota</taxon>
        <taxon>Metazoa</taxon>
        <taxon>Porifera</taxon>
        <taxon>Demospongiae</taxon>
        <taxon>Heteroscleromorpha</taxon>
        <taxon>Tetractinellida</taxon>
        <taxon>Astrophorina</taxon>
        <taxon>Geodiidae</taxon>
        <taxon>Geodia</taxon>
    </lineage>
</organism>
<reference evidence="3" key="1">
    <citation type="submission" date="2023-03" db="EMBL/GenBank/DDBJ databases">
        <authorList>
            <person name="Steffen K."/>
            <person name="Cardenas P."/>
        </authorList>
    </citation>
    <scope>NUCLEOTIDE SEQUENCE</scope>
</reference>
<gene>
    <name evidence="3" type="ORF">GBAR_LOCUS7264</name>
</gene>
<comment type="caution">
    <text evidence="3">The sequence shown here is derived from an EMBL/GenBank/DDBJ whole genome shotgun (WGS) entry which is preliminary data.</text>
</comment>
<feature type="compositionally biased region" description="Basic and acidic residues" evidence="2">
    <location>
        <begin position="287"/>
        <end position="303"/>
    </location>
</feature>